<dbReference type="GO" id="GO:0005484">
    <property type="term" value="F:SNAP receptor activity"/>
    <property type="evidence" value="ECO:0007669"/>
    <property type="project" value="TreeGrafter"/>
</dbReference>
<evidence type="ECO:0000256" key="9">
    <source>
        <dbReference type="SAM" id="Coils"/>
    </source>
</evidence>
<gene>
    <name evidence="11" type="ORF">BCR32DRAFT_325039</name>
</gene>
<dbReference type="GO" id="GO:0012507">
    <property type="term" value="C:ER to Golgi transport vesicle membrane"/>
    <property type="evidence" value="ECO:0007669"/>
    <property type="project" value="TreeGrafter"/>
</dbReference>
<comment type="subcellular location">
    <subcellularLocation>
        <location evidence="1">Membrane</location>
        <topology evidence="1">Single-pass type IV membrane protein</topology>
    </subcellularLocation>
</comment>
<evidence type="ECO:0000256" key="10">
    <source>
        <dbReference type="SAM" id="Phobius"/>
    </source>
</evidence>
<evidence type="ECO:0000256" key="1">
    <source>
        <dbReference type="ARBA" id="ARBA00004211"/>
    </source>
</evidence>
<evidence type="ECO:0000256" key="3">
    <source>
        <dbReference type="ARBA" id="ARBA00022448"/>
    </source>
</evidence>
<dbReference type="GO" id="GO:0000149">
    <property type="term" value="F:SNARE binding"/>
    <property type="evidence" value="ECO:0007669"/>
    <property type="project" value="TreeGrafter"/>
</dbReference>
<protein>
    <recommendedName>
        <fullName evidence="13">t-SNARE coiled-coil homology domain-containing protein</fullName>
    </recommendedName>
</protein>
<dbReference type="PANTHER" id="PTHR21230">
    <property type="entry name" value="VESICLE TRANSPORT V-SNARE PROTEIN VTI1-RELATED"/>
    <property type="match status" value="1"/>
</dbReference>
<dbReference type="GO" id="GO:0005794">
    <property type="term" value="C:Golgi apparatus"/>
    <property type="evidence" value="ECO:0007669"/>
    <property type="project" value="TreeGrafter"/>
</dbReference>
<evidence type="ECO:0000256" key="8">
    <source>
        <dbReference type="ARBA" id="ARBA00023136"/>
    </source>
</evidence>
<keyword evidence="6 10" id="KW-1133">Transmembrane helix</keyword>
<dbReference type="GO" id="GO:0031201">
    <property type="term" value="C:SNARE complex"/>
    <property type="evidence" value="ECO:0007669"/>
    <property type="project" value="TreeGrafter"/>
</dbReference>
<dbReference type="PANTHER" id="PTHR21230:SF26">
    <property type="entry name" value="VESICLE TRANSPORT THROUGH INTERACTION WITH T-SNARES HOMOLOG 1A"/>
    <property type="match status" value="1"/>
</dbReference>
<evidence type="ECO:0000313" key="12">
    <source>
        <dbReference type="Proteomes" id="UP000193944"/>
    </source>
</evidence>
<dbReference type="SUPFAM" id="SSF47661">
    <property type="entry name" value="t-snare proteins"/>
    <property type="match status" value="1"/>
</dbReference>
<proteinExistence type="inferred from homology"/>
<dbReference type="GO" id="GO:0005789">
    <property type="term" value="C:endoplasmic reticulum membrane"/>
    <property type="evidence" value="ECO:0007669"/>
    <property type="project" value="TreeGrafter"/>
</dbReference>
<evidence type="ECO:0000256" key="6">
    <source>
        <dbReference type="ARBA" id="ARBA00022989"/>
    </source>
</evidence>
<feature type="coiled-coil region" evidence="9">
    <location>
        <begin position="31"/>
        <end position="88"/>
    </location>
</feature>
<evidence type="ECO:0008006" key="13">
    <source>
        <dbReference type="Google" id="ProtNLM"/>
    </source>
</evidence>
<keyword evidence="7 9" id="KW-0175">Coiled coil</keyword>
<dbReference type="GO" id="GO:0015031">
    <property type="term" value="P:protein transport"/>
    <property type="evidence" value="ECO:0007669"/>
    <property type="project" value="UniProtKB-KW"/>
</dbReference>
<comment type="caution">
    <text evidence="11">The sequence shown here is derived from an EMBL/GenBank/DDBJ whole genome shotgun (WGS) entry which is preliminary data.</text>
</comment>
<dbReference type="Gene3D" id="1.20.58.400">
    <property type="entry name" value="t-snare proteins"/>
    <property type="match status" value="1"/>
</dbReference>
<evidence type="ECO:0000256" key="5">
    <source>
        <dbReference type="ARBA" id="ARBA00022927"/>
    </source>
</evidence>
<dbReference type="FunFam" id="1.20.5.110:FF:000002">
    <property type="entry name" value="Vesicle transport through interaction with t-SNAREsB"/>
    <property type="match status" value="1"/>
</dbReference>
<keyword evidence="8 10" id="KW-0472">Membrane</keyword>
<reference evidence="11 12" key="1">
    <citation type="submission" date="2016-08" db="EMBL/GenBank/DDBJ databases">
        <title>A Parts List for Fungal Cellulosomes Revealed by Comparative Genomics.</title>
        <authorList>
            <consortium name="DOE Joint Genome Institute"/>
            <person name="Haitjema C.H."/>
            <person name="Gilmore S.P."/>
            <person name="Henske J.K."/>
            <person name="Solomon K.V."/>
            <person name="De Groot R."/>
            <person name="Kuo A."/>
            <person name="Mondo S.J."/>
            <person name="Salamov A.A."/>
            <person name="Labutti K."/>
            <person name="Zhao Z."/>
            <person name="Chiniquy J."/>
            <person name="Barry K."/>
            <person name="Brewer H.M."/>
            <person name="Purvine S.O."/>
            <person name="Wright A.T."/>
            <person name="Boxma B."/>
            <person name="Van Alen T."/>
            <person name="Hackstein J.H."/>
            <person name="Baker S.E."/>
            <person name="Grigoriev I.V."/>
            <person name="O'Malley M.A."/>
        </authorList>
    </citation>
    <scope>NUCLEOTIDE SEQUENCE [LARGE SCALE GENOMIC DNA]</scope>
    <source>
        <strain evidence="11 12">S4</strain>
    </source>
</reference>
<organism evidence="11 12">
    <name type="scientific">Anaeromyces robustus</name>
    <dbReference type="NCBI Taxonomy" id="1754192"/>
    <lineage>
        <taxon>Eukaryota</taxon>
        <taxon>Fungi</taxon>
        <taxon>Fungi incertae sedis</taxon>
        <taxon>Chytridiomycota</taxon>
        <taxon>Chytridiomycota incertae sedis</taxon>
        <taxon>Neocallimastigomycetes</taxon>
        <taxon>Neocallimastigales</taxon>
        <taxon>Neocallimastigaceae</taxon>
        <taxon>Anaeromyces</taxon>
    </lineage>
</organism>
<name>A0A1Y1XLN7_9FUNG</name>
<dbReference type="STRING" id="1754192.A0A1Y1XLN7"/>
<evidence type="ECO:0000256" key="7">
    <source>
        <dbReference type="ARBA" id="ARBA00023054"/>
    </source>
</evidence>
<dbReference type="InterPro" id="IPR038407">
    <property type="entry name" value="v-SNARE_N_sf"/>
</dbReference>
<keyword evidence="12" id="KW-1185">Reference proteome</keyword>
<dbReference type="AlphaFoldDB" id="A0A1Y1XLN7"/>
<keyword evidence="5" id="KW-0653">Protein transport</keyword>
<dbReference type="SUPFAM" id="SSF58038">
    <property type="entry name" value="SNARE fusion complex"/>
    <property type="match status" value="1"/>
</dbReference>
<feature type="transmembrane region" description="Helical" evidence="10">
    <location>
        <begin position="193"/>
        <end position="212"/>
    </location>
</feature>
<keyword evidence="4 10" id="KW-0812">Transmembrane</keyword>
<dbReference type="InterPro" id="IPR010989">
    <property type="entry name" value="SNARE"/>
</dbReference>
<dbReference type="EMBL" id="MCFG01000023">
    <property type="protein sequence ID" value="ORX86264.1"/>
    <property type="molecule type" value="Genomic_DNA"/>
</dbReference>
<dbReference type="Proteomes" id="UP000193944">
    <property type="component" value="Unassembled WGS sequence"/>
</dbReference>
<comment type="similarity">
    <text evidence="2">Belongs to the VTI1 family.</text>
</comment>
<reference evidence="11 12" key="2">
    <citation type="submission" date="2016-08" db="EMBL/GenBank/DDBJ databases">
        <title>Pervasive Adenine N6-methylation of Active Genes in Fungi.</title>
        <authorList>
            <consortium name="DOE Joint Genome Institute"/>
            <person name="Mondo S.J."/>
            <person name="Dannebaum R.O."/>
            <person name="Kuo R.C."/>
            <person name="Labutti K."/>
            <person name="Haridas S."/>
            <person name="Kuo A."/>
            <person name="Salamov A."/>
            <person name="Ahrendt S.R."/>
            <person name="Lipzen A."/>
            <person name="Sullivan W."/>
            <person name="Andreopoulos W.B."/>
            <person name="Clum A."/>
            <person name="Lindquist E."/>
            <person name="Daum C."/>
            <person name="Ramamoorthy G.K."/>
            <person name="Gryganskyi A."/>
            <person name="Culley D."/>
            <person name="Magnuson J.K."/>
            <person name="James T.Y."/>
            <person name="O'Malley M.A."/>
            <person name="Stajich J.E."/>
            <person name="Spatafora J.W."/>
            <person name="Visel A."/>
            <person name="Grigoriev I.V."/>
        </authorList>
    </citation>
    <scope>NUCLEOTIDE SEQUENCE [LARGE SCALE GENOMIC DNA]</scope>
    <source>
        <strain evidence="11 12">S4</strain>
    </source>
</reference>
<dbReference type="OrthoDB" id="430637at2759"/>
<evidence type="ECO:0000256" key="2">
    <source>
        <dbReference type="ARBA" id="ARBA00006108"/>
    </source>
</evidence>
<dbReference type="Gene3D" id="1.20.5.110">
    <property type="match status" value="1"/>
</dbReference>
<keyword evidence="3" id="KW-0813">Transport</keyword>
<dbReference type="GO" id="GO:0006906">
    <property type="term" value="P:vesicle fusion"/>
    <property type="evidence" value="ECO:0007669"/>
    <property type="project" value="TreeGrafter"/>
</dbReference>
<dbReference type="Pfam" id="PF12352">
    <property type="entry name" value="V-SNARE_C"/>
    <property type="match status" value="1"/>
</dbReference>
<accession>A0A1Y1XLN7</accession>
<evidence type="ECO:0000256" key="4">
    <source>
        <dbReference type="ARBA" id="ARBA00022692"/>
    </source>
</evidence>
<sequence length="219" mass="25514">MSNEEQDLNILFQEISSIISRNIYNVSGEKKKQLLNKAEDYLVEAQDIVNKLKKDSRKENNVQLDNKIKNAQNNINKFKSLLLQEKRNSRVNERTQLLGESSENFDYNISDMDQRERLLYNTQRLYDMNSRFEDTKKISEEAEQAGIDTLQMLHQQRQQLLRTNDVLNEAHDEVGQSGRYLSLLQKNEKIMKLLTILLVVIIILILGVAIYLKAASILK</sequence>
<dbReference type="GO" id="GO:0031902">
    <property type="term" value="C:late endosome membrane"/>
    <property type="evidence" value="ECO:0007669"/>
    <property type="project" value="TreeGrafter"/>
</dbReference>
<evidence type="ECO:0000313" key="11">
    <source>
        <dbReference type="EMBL" id="ORX86264.1"/>
    </source>
</evidence>